<dbReference type="Gene3D" id="3.40.50.10140">
    <property type="entry name" value="Toll/interleukin-1 receptor homology (TIR) domain"/>
    <property type="match status" value="1"/>
</dbReference>
<dbReference type="Proteomes" id="UP000247565">
    <property type="component" value="Unassembled WGS sequence"/>
</dbReference>
<dbReference type="Pfam" id="PF13676">
    <property type="entry name" value="TIR_2"/>
    <property type="match status" value="1"/>
</dbReference>
<sequence>MPELIKKTIFLSHITEEKELTSIFQQLIEDSFFGQVHVFTSSFSIKPGQRWFDEIEENLKNSAIMIVFCSPKSIQRPWISFECGAGWQKNINVIPLCHSGLTVDTLPSPLNLLEGGNISDKNKITDIFEIIKNEIGFNRLPIIDFDSLFKKINEFENKYLPANNKNTIDLPQRSPLSSIISKILLEIKKINSGFFERLKTMYKDPKMGLTLPPVPLIYYSYKSLKCHLYELRKHDNNFHFNYNVPSHSGTFNPYGNLILTVSPEVKQLIVEL</sequence>
<keyword evidence="3" id="KW-1185">Reference proteome</keyword>
<reference evidence="2 3" key="1">
    <citation type="submission" date="2018-05" db="EMBL/GenBank/DDBJ databases">
        <title>Reference genomes for bee gut microbiota database.</title>
        <authorList>
            <person name="Ellegaard K.M."/>
        </authorList>
    </citation>
    <scope>NUCLEOTIDE SEQUENCE [LARGE SCALE GENOMIC DNA]</scope>
    <source>
        <strain evidence="2 3">ESL0284</strain>
    </source>
</reference>
<protein>
    <recommendedName>
        <fullName evidence="1">TIR domain-containing protein</fullName>
    </recommendedName>
</protein>
<proteinExistence type="predicted"/>
<dbReference type="SUPFAM" id="SSF52200">
    <property type="entry name" value="Toll/Interleukin receptor TIR domain"/>
    <property type="match status" value="1"/>
</dbReference>
<dbReference type="InterPro" id="IPR035897">
    <property type="entry name" value="Toll_tir_struct_dom_sf"/>
</dbReference>
<dbReference type="InterPro" id="IPR000157">
    <property type="entry name" value="TIR_dom"/>
</dbReference>
<gene>
    <name evidence="2" type="ORF">DK869_08105</name>
</gene>
<dbReference type="GO" id="GO:0007165">
    <property type="term" value="P:signal transduction"/>
    <property type="evidence" value="ECO:0007669"/>
    <property type="project" value="InterPro"/>
</dbReference>
<name>A0A318MV33_9PROT</name>
<organism evidence="2 3">
    <name type="scientific">Commensalibacter melissae</name>
    <dbReference type="NCBI Taxonomy" id="2070537"/>
    <lineage>
        <taxon>Bacteria</taxon>
        <taxon>Pseudomonadati</taxon>
        <taxon>Pseudomonadota</taxon>
        <taxon>Alphaproteobacteria</taxon>
        <taxon>Acetobacterales</taxon>
        <taxon>Acetobacteraceae</taxon>
    </lineage>
</organism>
<dbReference type="OrthoDB" id="7285215at2"/>
<dbReference type="AlphaFoldDB" id="A0A318MV33"/>
<evidence type="ECO:0000313" key="2">
    <source>
        <dbReference type="EMBL" id="PXY98923.1"/>
    </source>
</evidence>
<feature type="domain" description="TIR" evidence="1">
    <location>
        <begin position="9"/>
        <end position="102"/>
    </location>
</feature>
<evidence type="ECO:0000313" key="3">
    <source>
        <dbReference type="Proteomes" id="UP000247565"/>
    </source>
</evidence>
<dbReference type="EMBL" id="QGLT01000005">
    <property type="protein sequence ID" value="PXY98923.1"/>
    <property type="molecule type" value="Genomic_DNA"/>
</dbReference>
<dbReference type="RefSeq" id="WP_110439515.1">
    <property type="nucleotide sequence ID" value="NZ_CP046393.1"/>
</dbReference>
<accession>A0A318MV33</accession>
<comment type="caution">
    <text evidence="2">The sequence shown here is derived from an EMBL/GenBank/DDBJ whole genome shotgun (WGS) entry which is preliminary data.</text>
</comment>
<evidence type="ECO:0000259" key="1">
    <source>
        <dbReference type="Pfam" id="PF13676"/>
    </source>
</evidence>